<feature type="compositionally biased region" description="Polar residues" evidence="1">
    <location>
        <begin position="809"/>
        <end position="818"/>
    </location>
</feature>
<feature type="domain" description="CID" evidence="2">
    <location>
        <begin position="1"/>
        <end position="100"/>
    </location>
</feature>
<evidence type="ECO:0000256" key="1">
    <source>
        <dbReference type="SAM" id="MobiDB-lite"/>
    </source>
</evidence>
<dbReference type="STRING" id="60517.A0A0R3VWV7"/>
<dbReference type="InterPro" id="IPR006569">
    <property type="entry name" value="CID_dom"/>
</dbReference>
<feature type="region of interest" description="Disordered" evidence="1">
    <location>
        <begin position="660"/>
        <end position="709"/>
    </location>
</feature>
<reference evidence="3 4" key="2">
    <citation type="submission" date="2018-11" db="EMBL/GenBank/DDBJ databases">
        <authorList>
            <consortium name="Pathogen Informatics"/>
        </authorList>
    </citation>
    <scope>NUCLEOTIDE SEQUENCE [LARGE SCALE GENOMIC DNA]</scope>
</reference>
<evidence type="ECO:0000313" key="3">
    <source>
        <dbReference type="EMBL" id="VDK23895.1"/>
    </source>
</evidence>
<feature type="region of interest" description="Disordered" evidence="1">
    <location>
        <begin position="725"/>
        <end position="820"/>
    </location>
</feature>
<reference evidence="5" key="1">
    <citation type="submission" date="2017-02" db="UniProtKB">
        <authorList>
            <consortium name="WormBaseParasite"/>
        </authorList>
    </citation>
    <scope>IDENTIFICATION</scope>
</reference>
<organism evidence="5">
    <name type="scientific">Taenia asiatica</name>
    <name type="common">Asian tapeworm</name>
    <dbReference type="NCBI Taxonomy" id="60517"/>
    <lineage>
        <taxon>Eukaryota</taxon>
        <taxon>Metazoa</taxon>
        <taxon>Spiralia</taxon>
        <taxon>Lophotrochozoa</taxon>
        <taxon>Platyhelminthes</taxon>
        <taxon>Cestoda</taxon>
        <taxon>Eucestoda</taxon>
        <taxon>Cyclophyllidea</taxon>
        <taxon>Taeniidae</taxon>
        <taxon>Taenia</taxon>
    </lineage>
</organism>
<name>A0A0R3VWV7_TAEAS</name>
<dbReference type="Gene3D" id="1.25.40.90">
    <property type="match status" value="1"/>
</dbReference>
<protein>
    <submittedName>
        <fullName evidence="5">CID domain-containing protein</fullName>
    </submittedName>
</protein>
<feature type="compositionally biased region" description="Polar residues" evidence="1">
    <location>
        <begin position="276"/>
        <end position="290"/>
    </location>
</feature>
<feature type="region of interest" description="Disordered" evidence="1">
    <location>
        <begin position="275"/>
        <end position="310"/>
    </location>
</feature>
<keyword evidence="4" id="KW-1185">Reference proteome</keyword>
<dbReference type="InterPro" id="IPR008942">
    <property type="entry name" value="ENTH_VHS"/>
</dbReference>
<dbReference type="Proteomes" id="UP000282613">
    <property type="component" value="Unassembled WGS sequence"/>
</dbReference>
<evidence type="ECO:0000313" key="4">
    <source>
        <dbReference type="Proteomes" id="UP000282613"/>
    </source>
</evidence>
<feature type="compositionally biased region" description="Polar residues" evidence="1">
    <location>
        <begin position="660"/>
        <end position="680"/>
    </location>
</feature>
<dbReference type="Pfam" id="PF04818">
    <property type="entry name" value="CID"/>
    <property type="match status" value="1"/>
</dbReference>
<dbReference type="WBParaSite" id="TASK_0000190101-mRNA-1">
    <property type="protein sequence ID" value="TASK_0000190101-mRNA-1"/>
    <property type="gene ID" value="TASK_0000190101"/>
</dbReference>
<dbReference type="PROSITE" id="PS51391">
    <property type="entry name" value="CID"/>
    <property type="match status" value="1"/>
</dbReference>
<feature type="region of interest" description="Disordered" evidence="1">
    <location>
        <begin position="591"/>
        <end position="619"/>
    </location>
</feature>
<evidence type="ECO:0000313" key="5">
    <source>
        <dbReference type="WBParaSite" id="TASK_0000190101-mRNA-1"/>
    </source>
</evidence>
<feature type="compositionally biased region" description="Low complexity" evidence="1">
    <location>
        <begin position="729"/>
        <end position="739"/>
    </location>
</feature>
<sequence>MPEHADLTAKLWLRAFRSAIEPASQLALLYVLNEIILKCASYGTPEIKNSFKDPIMDALKVLRPGLLTRKVKKLLLMWSERGLFDQQFNKQILQLTGSLTIFPHTSSDNLDKHSDHKVGNMEADGAVSNKDFSPDKLVGQLQGFKQMDEAIKAFSESDLIPSCLHLPVETILYRIKSKEEGQSFAQQVNTCVGQLEDALNNMSGKLSAQEALSKNIDKAITFYSTQEKEAGLVVNAYKSYEQQVRNTLRTLLGGDCDGAAQSPVAFEMIIEDDNPGSITASSQQNTSEQPTCFEGHDGAGDGGVSDMSEDEEDEGARTSFVIRSQDTNTTRDVHELLVDPKSLAHFPFSNEIIIDDRGDVDYRPMFKKMLSCECFDKVETASGKSSGGIPCANKDSKNDDLVVESANVSDEDVEVDMEKSSMVDASALTETGDFDYRQPTFGSSEAEKDQQNSAPSHPLGLGGPIPKNQDADLRLLLPSVSEPSHPVVDSDYRQFCVPSNLQLPSSAASSFPWLNKGDCDLRQSQAARAVAAASAIANAVAVQSLLLASTPALPSQPLFAPVVASPTPSILQQHQPFSTSVTTPVSLYRQQQNQSNAADSASSVSLSQQNQRPPLLAPVPDLQQACQPTTTTSSASTHVNLSGISSDLISTLKKINLPTVSSASARSTTQPTSSDATIPSSLILEPNQGSRQDGSTSKCRVTGPQDEDPFTIISRLTGLSNLIQSVKPTSTGTSGQSGSAVKPSPPNPEKSLLPELQTPNYSDNLSEEEVENAAVKAISPAPPPRPPSPALDAAVGGEDLEQSEDGGATPTQDESGNLNDGKLTVRVMSSAVQLGVRRTVYLECCTRIAAMSFLSAVPGSNCFTFPQTGLGPNVLTQATFPPLVSPKSMHPPPLAGASNNLLLPFPLGIPPFNPMAVGPSPPVQPPWHTTSLPTNCPNLGGKSFPPQALFPLFPSMVSQSPFPNLPTSQSSK</sequence>
<evidence type="ECO:0000259" key="2">
    <source>
        <dbReference type="PROSITE" id="PS51391"/>
    </source>
</evidence>
<feature type="compositionally biased region" description="Pro residues" evidence="1">
    <location>
        <begin position="780"/>
        <end position="789"/>
    </location>
</feature>
<gene>
    <name evidence="3" type="ORF">TASK_LOCUS1902</name>
</gene>
<accession>A0A0R3VWV7</accession>
<feature type="region of interest" description="Disordered" evidence="1">
    <location>
        <begin position="408"/>
        <end position="468"/>
    </location>
</feature>
<proteinExistence type="predicted"/>
<dbReference type="AlphaFoldDB" id="A0A0R3VWV7"/>
<feature type="compositionally biased region" description="Polar residues" evidence="1">
    <location>
        <begin position="687"/>
        <end position="699"/>
    </location>
</feature>
<dbReference type="EMBL" id="UYRS01000709">
    <property type="protein sequence ID" value="VDK23895.1"/>
    <property type="molecule type" value="Genomic_DNA"/>
</dbReference>
<dbReference type="OrthoDB" id="10069473at2759"/>
<feature type="compositionally biased region" description="Low complexity" evidence="1">
    <location>
        <begin position="591"/>
        <end position="611"/>
    </location>
</feature>